<dbReference type="Gene3D" id="2.40.420.20">
    <property type="match status" value="1"/>
</dbReference>
<dbReference type="Gene3D" id="2.40.50.100">
    <property type="match status" value="1"/>
</dbReference>
<evidence type="ECO:0000256" key="1">
    <source>
        <dbReference type="ARBA" id="ARBA00009477"/>
    </source>
</evidence>
<dbReference type="EMBL" id="MORL01000009">
    <property type="protein sequence ID" value="OIN57909.1"/>
    <property type="molecule type" value="Genomic_DNA"/>
</dbReference>
<dbReference type="NCBIfam" id="TIGR01730">
    <property type="entry name" value="RND_mfp"/>
    <property type="match status" value="1"/>
</dbReference>
<comment type="caution">
    <text evidence="4">The sequence shown here is derived from an EMBL/GenBank/DDBJ whole genome shotgun (WGS) entry which is preliminary data.</text>
</comment>
<reference evidence="4 5" key="1">
    <citation type="submission" date="2016-10" db="EMBL/GenBank/DDBJ databases">
        <title>Arsenicibacter rosenii gen. nov., sp. nov., an efficient arsenic-methylating bacterium isolated from an arsenic-contaminated paddy soil.</title>
        <authorList>
            <person name="Huang K."/>
        </authorList>
    </citation>
    <scope>NUCLEOTIDE SEQUENCE [LARGE SCALE GENOMIC DNA]</scope>
    <source>
        <strain evidence="4 5">SM-1</strain>
    </source>
</reference>
<dbReference type="GO" id="GO:0022857">
    <property type="term" value="F:transmembrane transporter activity"/>
    <property type="evidence" value="ECO:0007669"/>
    <property type="project" value="InterPro"/>
</dbReference>
<dbReference type="PANTHER" id="PTHR30097:SF4">
    <property type="entry name" value="SLR6042 PROTEIN"/>
    <property type="match status" value="1"/>
</dbReference>
<name>A0A1S2VGR3_9BACT</name>
<feature type="region of interest" description="Disordered" evidence="3">
    <location>
        <begin position="22"/>
        <end position="42"/>
    </location>
</feature>
<evidence type="ECO:0000313" key="4">
    <source>
        <dbReference type="EMBL" id="OIN57909.1"/>
    </source>
</evidence>
<dbReference type="SUPFAM" id="SSF111369">
    <property type="entry name" value="HlyD-like secretion proteins"/>
    <property type="match status" value="1"/>
</dbReference>
<keyword evidence="5" id="KW-1185">Reference proteome</keyword>
<dbReference type="RefSeq" id="WP_071504498.1">
    <property type="nucleotide sequence ID" value="NZ_MORL01000009.1"/>
</dbReference>
<dbReference type="Gene3D" id="2.40.30.170">
    <property type="match status" value="1"/>
</dbReference>
<organism evidence="4 5">
    <name type="scientific">Arsenicibacter rosenii</name>
    <dbReference type="NCBI Taxonomy" id="1750698"/>
    <lineage>
        <taxon>Bacteria</taxon>
        <taxon>Pseudomonadati</taxon>
        <taxon>Bacteroidota</taxon>
        <taxon>Cytophagia</taxon>
        <taxon>Cytophagales</taxon>
        <taxon>Spirosomataceae</taxon>
        <taxon>Arsenicibacter</taxon>
    </lineage>
</organism>
<dbReference type="GO" id="GO:0015679">
    <property type="term" value="P:plasma membrane copper ion transport"/>
    <property type="evidence" value="ECO:0007669"/>
    <property type="project" value="TreeGrafter"/>
</dbReference>
<proteinExistence type="inferred from homology"/>
<dbReference type="InterPro" id="IPR051909">
    <property type="entry name" value="MFP_Cation_Efflux"/>
</dbReference>
<dbReference type="AlphaFoldDB" id="A0A1S2VGR3"/>
<dbReference type="GO" id="GO:0060003">
    <property type="term" value="P:copper ion export"/>
    <property type="evidence" value="ECO:0007669"/>
    <property type="project" value="TreeGrafter"/>
</dbReference>
<protein>
    <submittedName>
        <fullName evidence="4">Efflux transporter periplasmic adaptor subunit</fullName>
    </submittedName>
</protein>
<dbReference type="GO" id="GO:0030313">
    <property type="term" value="C:cell envelope"/>
    <property type="evidence" value="ECO:0007669"/>
    <property type="project" value="TreeGrafter"/>
</dbReference>
<dbReference type="OrthoDB" id="9814657at2"/>
<dbReference type="Proteomes" id="UP000181790">
    <property type="component" value="Unassembled WGS sequence"/>
</dbReference>
<dbReference type="InterPro" id="IPR006143">
    <property type="entry name" value="RND_pump_MFP"/>
</dbReference>
<gene>
    <name evidence="4" type="ORF">BLX24_17615</name>
</gene>
<comment type="similarity">
    <text evidence="1">Belongs to the membrane fusion protein (MFP) (TC 8.A.1) family.</text>
</comment>
<keyword evidence="2" id="KW-0813">Transport</keyword>
<sequence>MNRIIPGLILTIFLYQACNSPKTTSEETPAKTDSTATAEAGQDGPVEVTFTQAQYNIAGIQLGQPERRNISSTLKVNGTIDVPPNQRVTISVPYGGYVRNLDHDLLPGQRVRKGQLLAVLENPEFIQFQQDYLETKARLDYTDQEYLRQQELSRENVGALKIFQQTAAERQRLQAQLAGQAQRLAMLRINPATLRADKLTRTVPVLSPVDGYLTTVNINLGKFVNPSDVLAEITDIRHIHLALSVFERNIDQIRIGQRLRYAVGQEGRPVHPATIILIGKEISPERTIEVHVHPQSATASVIPGAYVSAELDITNQSVSALPEAAVVSFGGKSYVYVLVSKTGGQYHFRQVTVRPGIAENGYIAVSLPADVDPQKTPVVTKGAYSLLSKLNNQEEEE</sequence>
<evidence type="ECO:0000313" key="5">
    <source>
        <dbReference type="Proteomes" id="UP000181790"/>
    </source>
</evidence>
<dbReference type="PANTHER" id="PTHR30097">
    <property type="entry name" value="CATION EFFLUX SYSTEM PROTEIN CUSB"/>
    <property type="match status" value="1"/>
</dbReference>
<accession>A0A1S2VGR3</accession>
<dbReference type="Gene3D" id="1.10.287.470">
    <property type="entry name" value="Helix hairpin bin"/>
    <property type="match status" value="1"/>
</dbReference>
<evidence type="ECO:0000256" key="2">
    <source>
        <dbReference type="ARBA" id="ARBA00022448"/>
    </source>
</evidence>
<evidence type="ECO:0000256" key="3">
    <source>
        <dbReference type="SAM" id="MobiDB-lite"/>
    </source>
</evidence>
<dbReference type="GO" id="GO:0016020">
    <property type="term" value="C:membrane"/>
    <property type="evidence" value="ECO:0007669"/>
    <property type="project" value="InterPro"/>
</dbReference>